<evidence type="ECO:0000313" key="6">
    <source>
        <dbReference type="EMBL" id="KAH0815449.1"/>
    </source>
</evidence>
<evidence type="ECO:0000256" key="5">
    <source>
        <dbReference type="SAM" id="SignalP"/>
    </source>
</evidence>
<evidence type="ECO:0000256" key="2">
    <source>
        <dbReference type="ARBA" id="ARBA00008098"/>
    </source>
</evidence>
<keyword evidence="3" id="KW-0964">Secreted</keyword>
<reference evidence="6" key="1">
    <citation type="journal article" date="2020" name="J Insects Food Feed">
        <title>The yellow mealworm (Tenebrio molitor) genome: a resource for the emerging insects as food and feed industry.</title>
        <authorList>
            <person name="Eriksson T."/>
            <person name="Andere A."/>
            <person name="Kelstrup H."/>
            <person name="Emery V."/>
            <person name="Picard C."/>
        </authorList>
    </citation>
    <scope>NUCLEOTIDE SEQUENCE</scope>
    <source>
        <strain evidence="6">Stoneville</strain>
        <tissue evidence="6">Whole head</tissue>
    </source>
</reference>
<dbReference type="EMBL" id="JABDTM020023083">
    <property type="protein sequence ID" value="KAH0815449.1"/>
    <property type="molecule type" value="Genomic_DNA"/>
</dbReference>
<organism evidence="6 7">
    <name type="scientific">Tenebrio molitor</name>
    <name type="common">Yellow mealworm beetle</name>
    <dbReference type="NCBI Taxonomy" id="7067"/>
    <lineage>
        <taxon>Eukaryota</taxon>
        <taxon>Metazoa</taxon>
        <taxon>Ecdysozoa</taxon>
        <taxon>Arthropoda</taxon>
        <taxon>Hexapoda</taxon>
        <taxon>Insecta</taxon>
        <taxon>Pterygota</taxon>
        <taxon>Neoptera</taxon>
        <taxon>Endopterygota</taxon>
        <taxon>Coleoptera</taxon>
        <taxon>Polyphaga</taxon>
        <taxon>Cucujiformia</taxon>
        <taxon>Tenebrionidae</taxon>
        <taxon>Tenebrio</taxon>
    </lineage>
</organism>
<dbReference type="SUPFAM" id="SSF47565">
    <property type="entry name" value="Insect pheromone/odorant-binding proteins"/>
    <property type="match status" value="2"/>
</dbReference>
<dbReference type="SMART" id="SM00708">
    <property type="entry name" value="PhBP"/>
    <property type="match status" value="2"/>
</dbReference>
<sequence>MKSSTFLLVCFLLGIQGGVINNPEDDLRRVKACQEQSNVNAASLKNIPLGRFDNDPNLKEYLLCVSKMSGYQNEAGYLQSDVIRVKLKAGHYNDDTIEEMVQDCTQQKETPQETAFQFMKCIYDSTFQKKYTCDSIDQMKYFLVVAFALVATSLAKVDQERFKKARAYCETQFKTDEEVAQYTFCLFKKMGFQNEAGEFQKDILRTNFLDVLTETKIDEVLTKCTVKKATPEESALHAITTKMKVLIWLVAVVALNSEVFAGEAEDIQLLLGECALPWDEFRTVFFSEKDPFAIPEFRAVLNCLTKKNSKGGISTRFHDDEFDHVYNPEECAQMPLFKALKCLMVLS</sequence>
<dbReference type="PANTHER" id="PTHR11857">
    <property type="entry name" value="ODORANT BINDING PROTEIN-RELATED"/>
    <property type="match status" value="1"/>
</dbReference>
<comment type="caution">
    <text evidence="6">The sequence shown here is derived from an EMBL/GenBank/DDBJ whole genome shotgun (WGS) entry which is preliminary data.</text>
</comment>
<keyword evidence="7" id="KW-1185">Reference proteome</keyword>
<dbReference type="GO" id="GO:0005549">
    <property type="term" value="F:odorant binding"/>
    <property type="evidence" value="ECO:0007669"/>
    <property type="project" value="InterPro"/>
</dbReference>
<dbReference type="GO" id="GO:0005615">
    <property type="term" value="C:extracellular space"/>
    <property type="evidence" value="ECO:0007669"/>
    <property type="project" value="TreeGrafter"/>
</dbReference>
<dbReference type="GO" id="GO:0007608">
    <property type="term" value="P:sensory perception of smell"/>
    <property type="evidence" value="ECO:0007669"/>
    <property type="project" value="TreeGrafter"/>
</dbReference>
<dbReference type="Proteomes" id="UP000719412">
    <property type="component" value="Unassembled WGS sequence"/>
</dbReference>
<evidence type="ECO:0000256" key="4">
    <source>
        <dbReference type="ARBA" id="ARBA00022729"/>
    </source>
</evidence>
<keyword evidence="4 5" id="KW-0732">Signal</keyword>
<dbReference type="CDD" id="cd23992">
    <property type="entry name" value="PBP_GOBP"/>
    <property type="match status" value="2"/>
</dbReference>
<comment type="similarity">
    <text evidence="2">Belongs to the PBP/GOBP family.</text>
</comment>
<evidence type="ECO:0000256" key="1">
    <source>
        <dbReference type="ARBA" id="ARBA00004613"/>
    </source>
</evidence>
<protein>
    <submittedName>
        <fullName evidence="6">Uncharacterized protein</fullName>
    </submittedName>
</protein>
<dbReference type="AlphaFoldDB" id="A0A8J6HIU5"/>
<gene>
    <name evidence="6" type="ORF">GEV33_007340</name>
</gene>
<proteinExistence type="inferred from homology"/>
<reference evidence="6" key="2">
    <citation type="submission" date="2021-08" db="EMBL/GenBank/DDBJ databases">
        <authorList>
            <person name="Eriksson T."/>
        </authorList>
    </citation>
    <scope>NUCLEOTIDE SEQUENCE</scope>
    <source>
        <strain evidence="6">Stoneville</strain>
        <tissue evidence="6">Whole head</tissue>
    </source>
</reference>
<feature type="chain" id="PRO_5035258584" evidence="5">
    <location>
        <begin position="21"/>
        <end position="347"/>
    </location>
</feature>
<feature type="signal peptide" evidence="5">
    <location>
        <begin position="1"/>
        <end position="20"/>
    </location>
</feature>
<evidence type="ECO:0000313" key="7">
    <source>
        <dbReference type="Proteomes" id="UP000719412"/>
    </source>
</evidence>
<comment type="subcellular location">
    <subcellularLocation>
        <location evidence="1">Secreted</location>
    </subcellularLocation>
</comment>
<dbReference type="InterPro" id="IPR036728">
    <property type="entry name" value="PBP_GOBP_sf"/>
</dbReference>
<accession>A0A8J6HIU5</accession>
<name>A0A8J6HIU5_TENMO</name>
<dbReference type="PANTHER" id="PTHR11857:SF43">
    <property type="entry name" value="GEO07291P1-RELATED"/>
    <property type="match status" value="1"/>
</dbReference>
<dbReference type="Pfam" id="PF01395">
    <property type="entry name" value="PBP_GOBP"/>
    <property type="match status" value="2"/>
</dbReference>
<dbReference type="Gene3D" id="1.10.238.20">
    <property type="entry name" value="Pheromone/general odorant binding protein domain"/>
    <property type="match status" value="2"/>
</dbReference>
<dbReference type="InterPro" id="IPR006170">
    <property type="entry name" value="PBP/GOBP"/>
</dbReference>
<evidence type="ECO:0000256" key="3">
    <source>
        <dbReference type="ARBA" id="ARBA00022525"/>
    </source>
</evidence>